<proteinExistence type="predicted"/>
<evidence type="ECO:0000313" key="2">
    <source>
        <dbReference type="Proteomes" id="UP000604383"/>
    </source>
</evidence>
<protein>
    <submittedName>
        <fullName evidence="1">Sce7725 family protein</fullName>
    </submittedName>
</protein>
<gene>
    <name evidence="1" type="ORF">GT664_10660</name>
</gene>
<evidence type="ECO:0000313" key="1">
    <source>
        <dbReference type="EMBL" id="MZH56208.1"/>
    </source>
</evidence>
<dbReference type="InterPro" id="IPR047727">
    <property type="entry name" value="Sce7725-like"/>
</dbReference>
<comment type="caution">
    <text evidence="1">The sequence shown here is derived from an EMBL/GenBank/DDBJ whole genome shotgun (WGS) entry which is preliminary data.</text>
</comment>
<dbReference type="AlphaFoldDB" id="A0AB36B789"/>
<accession>A0AB36B789</accession>
<name>A0AB36B789_CLOIN</name>
<organism evidence="1 2">
    <name type="scientific">Clostridium innocuum</name>
    <dbReference type="NCBI Taxonomy" id="1522"/>
    <lineage>
        <taxon>Bacteria</taxon>
        <taxon>Bacillati</taxon>
        <taxon>Bacillota</taxon>
        <taxon>Clostridia</taxon>
        <taxon>Eubacteriales</taxon>
        <taxon>Clostridiaceae</taxon>
        <taxon>Clostridium</taxon>
    </lineage>
</organism>
<sequence length="309" mass="36552">MYFPYLRGRQFELIAIREMIEKNLINDKVIPIIEPVKASSTFLKTIEVSKEHDKALAIIVNPKVGNFIKEISNLKNEKIKEKYYDLLDFSDRIIHTRIIDMKFQETIEFINANYNSKMAICLNNDDIAIFEKYFKGNDFLYNIIPDKTEFRRRIRENRVMIEDHFIKSERNVDYLDKDDFFSRDHLYYKEDGYLGFSDYSIIGNEYSETGFAPYAVAIHIIYFDEEKSLRVRHFVSDSNDDISDIAGKFKEAMYKLVKWNKTAKLDTYGIRKLEEFYSLESYPGLGTVKKLSIMHHLELMNSFLDGVEI</sequence>
<dbReference type="NCBIfam" id="NF033831">
    <property type="entry name" value="sce7725_fam"/>
    <property type="match status" value="1"/>
</dbReference>
<dbReference type="EMBL" id="WWTN01000016">
    <property type="protein sequence ID" value="MZH56208.1"/>
    <property type="molecule type" value="Genomic_DNA"/>
</dbReference>
<dbReference type="Proteomes" id="UP000604383">
    <property type="component" value="Unassembled WGS sequence"/>
</dbReference>
<dbReference type="RefSeq" id="WP_009587937.1">
    <property type="nucleotide sequence ID" value="NZ_CP022722.1"/>
</dbReference>
<reference evidence="1" key="1">
    <citation type="journal article" date="2019" name="Nat. Med.">
        <title>A library of human gut bacterial isolates paired with longitudinal multiomics data enables mechanistic microbiome research.</title>
        <authorList>
            <person name="Poyet M."/>
            <person name="Groussin M."/>
            <person name="Gibbons S.M."/>
            <person name="Avila-Pacheco J."/>
            <person name="Jiang X."/>
            <person name="Kearney S.M."/>
            <person name="Perrotta A.R."/>
            <person name="Berdy B."/>
            <person name="Zhao S."/>
            <person name="Lieberman T.D."/>
            <person name="Swanson P.K."/>
            <person name="Smith M."/>
            <person name="Roesemann S."/>
            <person name="Alexander J.E."/>
            <person name="Rich S.A."/>
            <person name="Livny J."/>
            <person name="Vlamakis H."/>
            <person name="Clish C."/>
            <person name="Bullock K."/>
            <person name="Deik A."/>
            <person name="Scott J."/>
            <person name="Pierce K.A."/>
            <person name="Xavier R.J."/>
            <person name="Alm E.J."/>
        </authorList>
    </citation>
    <scope>NUCLEOTIDE SEQUENCE</scope>
    <source>
        <strain evidence="1">BIOML-A12</strain>
    </source>
</reference>